<evidence type="ECO:0000313" key="3">
    <source>
        <dbReference type="Proteomes" id="UP000218387"/>
    </source>
</evidence>
<proteinExistence type="predicted"/>
<dbReference type="Proteomes" id="UP000218387">
    <property type="component" value="Chromosome"/>
</dbReference>
<dbReference type="SUPFAM" id="SSF53474">
    <property type="entry name" value="alpha/beta-Hydrolases"/>
    <property type="match status" value="1"/>
</dbReference>
<sequence>MEIENIPALLWGWPADKVIIAVHGSQSSKGDDPIRIMAEHANMINVGYQTISFDLPGHGDRKGEDTPCTVQACLADLATIMDWARKHWQSVSLFAVSLGAYLSLTAYSGEALDRAWFLSPLVDMRGTIENMMDSFGVTGEQLQREQAVATPIGQTLYWDDYAYVLEHPVSQWTVPTEILYGEKDDTCERSTVEAFARRFSCGLEIVPEGEHYFHTPEQLQAFVAWIKQTGLWKE</sequence>
<keyword evidence="3" id="KW-1185">Reference proteome</keyword>
<dbReference type="InterPro" id="IPR029058">
    <property type="entry name" value="AB_hydrolase_fold"/>
</dbReference>
<dbReference type="InterPro" id="IPR000073">
    <property type="entry name" value="AB_hydrolase_1"/>
</dbReference>
<accession>A0A4P9C5R8</accession>
<gene>
    <name evidence="2" type="ORF">CPZ25_000795</name>
</gene>
<dbReference type="GO" id="GO:0016787">
    <property type="term" value="F:hydrolase activity"/>
    <property type="evidence" value="ECO:0007669"/>
    <property type="project" value="UniProtKB-KW"/>
</dbReference>
<dbReference type="EMBL" id="CP029487">
    <property type="protein sequence ID" value="QCT69902.1"/>
    <property type="molecule type" value="Genomic_DNA"/>
</dbReference>
<keyword evidence="2" id="KW-0378">Hydrolase</keyword>
<feature type="domain" description="AB hydrolase-1" evidence="1">
    <location>
        <begin position="47"/>
        <end position="214"/>
    </location>
</feature>
<organism evidence="2 3">
    <name type="scientific">Eubacterium maltosivorans</name>
    <dbReference type="NCBI Taxonomy" id="2041044"/>
    <lineage>
        <taxon>Bacteria</taxon>
        <taxon>Bacillati</taxon>
        <taxon>Bacillota</taxon>
        <taxon>Clostridia</taxon>
        <taxon>Eubacteriales</taxon>
        <taxon>Eubacteriaceae</taxon>
        <taxon>Eubacterium</taxon>
    </lineage>
</organism>
<dbReference type="AlphaFoldDB" id="A0A4P9C5R8"/>
<dbReference type="Pfam" id="PF12697">
    <property type="entry name" value="Abhydrolase_6"/>
    <property type="match status" value="1"/>
</dbReference>
<evidence type="ECO:0000259" key="1">
    <source>
        <dbReference type="Pfam" id="PF12697"/>
    </source>
</evidence>
<reference evidence="2 3" key="1">
    <citation type="submission" date="2018-05" db="EMBL/GenBank/DDBJ databases">
        <title>Genome comparison of Eubacterium sp.</title>
        <authorList>
            <person name="Feng Y."/>
            <person name="Sanchez-Andrea I."/>
            <person name="Stams A.J.M."/>
            <person name="De Vos W.M."/>
        </authorList>
    </citation>
    <scope>NUCLEOTIDE SEQUENCE [LARGE SCALE GENOMIC DNA]</scope>
    <source>
        <strain evidence="2 3">YI</strain>
    </source>
</reference>
<dbReference type="KEGG" id="emt:CPZ25_000795"/>
<dbReference type="Gene3D" id="3.40.50.1820">
    <property type="entry name" value="alpha/beta hydrolase"/>
    <property type="match status" value="1"/>
</dbReference>
<protein>
    <submittedName>
        <fullName evidence="2">Alpha/beta hydrolase</fullName>
    </submittedName>
</protein>
<dbReference type="RefSeq" id="WP_096919367.1">
    <property type="nucleotide sequence ID" value="NZ_CP029487.1"/>
</dbReference>
<evidence type="ECO:0000313" key="2">
    <source>
        <dbReference type="EMBL" id="QCT69902.1"/>
    </source>
</evidence>
<name>A0A4P9C5R8_EUBML</name>